<dbReference type="PANTHER" id="PTHR30032">
    <property type="entry name" value="N-ACETYLMURAMOYL-L-ALANINE AMIDASE-RELATED"/>
    <property type="match status" value="1"/>
</dbReference>
<dbReference type="SUPFAM" id="SSF55486">
    <property type="entry name" value="Metalloproteases ('zincins'), catalytic domain"/>
    <property type="match status" value="2"/>
</dbReference>
<dbReference type="InterPro" id="IPR024079">
    <property type="entry name" value="MetalloPept_cat_dom_sf"/>
</dbReference>
<dbReference type="EMBL" id="CP075584">
    <property type="protein sequence ID" value="WBM79469.1"/>
    <property type="molecule type" value="Genomic_DNA"/>
</dbReference>
<dbReference type="RefSeq" id="WP_281534047.1">
    <property type="nucleotide sequence ID" value="NZ_CP075584.1"/>
</dbReference>
<sequence length="787" mass="80041">MASGAAPVELVEQKRVPMAVLRSKLSPVVRRRPWLAASSALVLGLAILQPVAGAAVAATPVRALSAATTAAPLDNDTITPAELLGSPPVAAPDARNQPDVTVAAGTVSLDHTVDVAMVVPTEKSSVYNTFISDSAARDLVAKTGAYWKAQSNNQVTSLTVTHLGRYSTAVTCADLVSANSQPAMTYIWGTAALNFGHSLPNGDPDFGYYLAGTGHHLLVLVPDACGGAGIGSVGAPGVPVSAANGGVIMASMNGVNNLDIVAHEFGHNLGLQHSNIAVCPDASLSEGFLNTSTGTFTDGCADLPYEDAYDVMGAAYSYNGEANGTPTALNTSHKSRLNALADGEAQTITLDPGVRTQETSATIVTTGAVSGRRALVVTDPRTQQVYYVDYRGGTGSDAGSLYTRGLLASEGVDNGVRLLTTRSDFTSVVLLSPSSTSNTGHKLFLTAGQSLSTRSGGIRVVVQSIAGGAATVSVTLTASSVDRVFGDNRFATSAAISRANFAADAPVVYIANGLNFPDALSAAPVAGAANAPILLVTADSVPNVVQAELARLHPKKIVVLGSQNSVSDAAVAQVKAFAVDPAAPVVRLFGDDRFATSAAISAANFPLGAPVVYIANGLKFPDALSAAPVAGSAKAPILLVTADSIPAVVQAELDRLNPTSFVVLGSQNSVSDAVVAQLKGYTADPATPVVRLSGDDRFATSAAISAANFPLGAPVVYIANGFNFPDALSAAPVAGSKNAPILLVQPGGLPAAVQKEILRLKPTRFVVLGSQDSVGDAVVAQLNALIP</sequence>
<dbReference type="Gene3D" id="3.40.390.10">
    <property type="entry name" value="Collagenase (Catalytic Domain)"/>
    <property type="match status" value="1"/>
</dbReference>
<evidence type="ECO:0000313" key="2">
    <source>
        <dbReference type="Proteomes" id="UP001212421"/>
    </source>
</evidence>
<dbReference type="Pfam" id="PF04122">
    <property type="entry name" value="CW_binding_2"/>
    <property type="match status" value="3"/>
</dbReference>
<evidence type="ECO:0000313" key="1">
    <source>
        <dbReference type="EMBL" id="WBM79469.1"/>
    </source>
</evidence>
<dbReference type="Pfam" id="PF13583">
    <property type="entry name" value="Reprolysin_4"/>
    <property type="match status" value="1"/>
</dbReference>
<organism evidence="1 2">
    <name type="scientific">Cryobacterium breve</name>
    <dbReference type="NCBI Taxonomy" id="1259258"/>
    <lineage>
        <taxon>Bacteria</taxon>
        <taxon>Bacillati</taxon>
        <taxon>Actinomycetota</taxon>
        <taxon>Actinomycetes</taxon>
        <taxon>Micrococcales</taxon>
        <taxon>Microbacteriaceae</taxon>
        <taxon>Cryobacterium</taxon>
    </lineage>
</organism>
<reference evidence="1 2" key="1">
    <citation type="submission" date="2021-05" db="EMBL/GenBank/DDBJ databases">
        <authorList>
            <person name="Kumar R."/>
            <person name="Kumar A."/>
            <person name="Mukhia S."/>
        </authorList>
    </citation>
    <scope>NUCLEOTIDE SEQUENCE [LARGE SCALE GENOMIC DNA]</scope>
    <source>
        <strain evidence="1 2">ERMR7:08</strain>
    </source>
</reference>
<dbReference type="Gene3D" id="3.40.50.12090">
    <property type="match status" value="2"/>
</dbReference>
<accession>A0ABY7ND50</accession>
<keyword evidence="2" id="KW-1185">Reference proteome</keyword>
<dbReference type="Proteomes" id="UP001212421">
    <property type="component" value="Chromosome"/>
</dbReference>
<protein>
    <submittedName>
        <fullName evidence="1">Cell wall-binding repeat-containing protein</fullName>
    </submittedName>
</protein>
<dbReference type="InterPro" id="IPR051922">
    <property type="entry name" value="Bact_Sporulation_Assoc"/>
</dbReference>
<gene>
    <name evidence="1" type="ORF">KIV56_14140</name>
</gene>
<dbReference type="PANTHER" id="PTHR30032:SF8">
    <property type="entry name" value="GERMINATION-SPECIFIC N-ACETYLMURAMOYL-L-ALANINE AMIDASE"/>
    <property type="match status" value="1"/>
</dbReference>
<name>A0ABY7ND50_9MICO</name>
<dbReference type="InterPro" id="IPR007253">
    <property type="entry name" value="Cell_wall-bd_2"/>
</dbReference>
<proteinExistence type="predicted"/>